<protein>
    <recommendedName>
        <fullName evidence="8">Glutamate--cysteine ligase</fullName>
        <ecNumber evidence="8">6.3.2.2</ecNumber>
    </recommendedName>
    <alternativeName>
        <fullName evidence="8">Gamma-ECS</fullName>
        <shortName evidence="8">GCS</shortName>
    </alternativeName>
    <alternativeName>
        <fullName evidence="8">Gamma-glutamylcysteine synthetase</fullName>
    </alternativeName>
</protein>
<dbReference type="KEGG" id="eaz:JHT90_10045"/>
<dbReference type="HAMAP" id="MF_00578">
    <property type="entry name" value="Glu_cys_ligase"/>
    <property type="match status" value="1"/>
</dbReference>
<evidence type="ECO:0000313" key="11">
    <source>
        <dbReference type="EMBL" id="QQP84747.1"/>
    </source>
</evidence>
<reference evidence="11 12" key="1">
    <citation type="submission" date="2021-01" db="EMBL/GenBank/DDBJ databases">
        <title>Entomomonas sp. F2A isolated from a house cricket (Acheta domesticus).</title>
        <authorList>
            <person name="Spergser J."/>
            <person name="Busse H.-J."/>
        </authorList>
    </citation>
    <scope>NUCLEOTIDE SEQUENCE [LARGE SCALE GENOMIC DNA]</scope>
    <source>
        <strain evidence="11 12">F2A</strain>
    </source>
</reference>
<sequence>MSQLFTERLNLLHEAVPLKLLNQCLHGIERESLRVTLEGKLAQTPHPIVLGSALTNPKITTDYSEALLEFITPAEPETVKTIQDLADIHAFVGQSLQDELLWSSSMPCPLPDEKDIPIAYFGTSLAGQVRHIYRRGLAVRYGKTMQCIAGIHYNFSLPEALWPILQESEENKQDISYYQSAQYIALIRNFRRFSWLLMYLFGASPALDASFLAHYPNHQLQQFDKDTFYLPYATSLRMSDLGYQSNAQSGLTPCYDDLSTYIDSLNKAIKTPYPAYEKLGTKQDGEWIQLNTNILQIENEYYSSIRPKRVVKRSERPIQALRRAGIQYVEVRCMDINPFMPLGIDETTSHFLNSFLLYCAIQHSPLIVQSECRLATDNFLTTVKEGRKPGLMLQRDDEYVSLTDWAQELLADIAKTAELLDKACGTDKHSLSVLVQQAKVTNPNLLPSAQVMFAMEEQQLSFTEFSLQQSKIHSEYFKKQTLDAAVKQQYVDLAKESLAEQAALEKDNSQTLDEYISEYINNV</sequence>
<comment type="pathway">
    <text evidence="1 8 9">Sulfur metabolism; glutathione biosynthesis; glutathione from L-cysteine and L-glutamate: step 1/2.</text>
</comment>
<evidence type="ECO:0000259" key="10">
    <source>
        <dbReference type="Pfam" id="PF04262"/>
    </source>
</evidence>
<dbReference type="PANTHER" id="PTHR38761:SF1">
    <property type="entry name" value="GLUTAMATE--CYSTEINE LIGASE"/>
    <property type="match status" value="1"/>
</dbReference>
<dbReference type="EMBL" id="CP067393">
    <property type="protein sequence ID" value="QQP84747.1"/>
    <property type="molecule type" value="Genomic_DNA"/>
</dbReference>
<evidence type="ECO:0000256" key="6">
    <source>
        <dbReference type="ARBA" id="ARBA00022840"/>
    </source>
</evidence>
<dbReference type="Gene3D" id="3.30.590.20">
    <property type="match status" value="1"/>
</dbReference>
<dbReference type="GO" id="GO:0004357">
    <property type="term" value="F:glutamate-cysteine ligase activity"/>
    <property type="evidence" value="ECO:0007669"/>
    <property type="project" value="UniProtKB-UniRule"/>
</dbReference>
<proteinExistence type="inferred from homology"/>
<evidence type="ECO:0000256" key="5">
    <source>
        <dbReference type="ARBA" id="ARBA00022741"/>
    </source>
</evidence>
<evidence type="ECO:0000256" key="8">
    <source>
        <dbReference type="HAMAP-Rule" id="MF_00578"/>
    </source>
</evidence>
<keyword evidence="6 8" id="KW-0067">ATP-binding</keyword>
<dbReference type="GO" id="GO:0006750">
    <property type="term" value="P:glutathione biosynthetic process"/>
    <property type="evidence" value="ECO:0007669"/>
    <property type="project" value="UniProtKB-UniRule"/>
</dbReference>
<evidence type="ECO:0000256" key="1">
    <source>
        <dbReference type="ARBA" id="ARBA00005006"/>
    </source>
</evidence>
<evidence type="ECO:0000313" key="12">
    <source>
        <dbReference type="Proteomes" id="UP000595278"/>
    </source>
</evidence>
<evidence type="ECO:0000256" key="7">
    <source>
        <dbReference type="ARBA" id="ARBA00048819"/>
    </source>
</evidence>
<evidence type="ECO:0000256" key="3">
    <source>
        <dbReference type="ARBA" id="ARBA00022598"/>
    </source>
</evidence>
<evidence type="ECO:0000256" key="4">
    <source>
        <dbReference type="ARBA" id="ARBA00022684"/>
    </source>
</evidence>
<dbReference type="InterPro" id="IPR007370">
    <property type="entry name" value="Glu_cys_ligase"/>
</dbReference>
<feature type="domain" description="Glutamate--cysteine ligase" evidence="10">
    <location>
        <begin position="10"/>
        <end position="379"/>
    </location>
</feature>
<dbReference type="GO" id="GO:0005524">
    <property type="term" value="F:ATP binding"/>
    <property type="evidence" value="ECO:0007669"/>
    <property type="project" value="UniProtKB-KW"/>
</dbReference>
<dbReference type="InterPro" id="IPR006334">
    <property type="entry name" value="Glut_cys_ligase"/>
</dbReference>
<dbReference type="NCBIfam" id="TIGR01434">
    <property type="entry name" value="glu_cys_ligase"/>
    <property type="match status" value="1"/>
</dbReference>
<comment type="similarity">
    <text evidence="2 8">Belongs to the glutamate--cysteine ligase type 1 family. Type 1 subfamily.</text>
</comment>
<dbReference type="SUPFAM" id="SSF55931">
    <property type="entry name" value="Glutamine synthetase/guanido kinase"/>
    <property type="match status" value="1"/>
</dbReference>
<keyword evidence="3 8" id="KW-0436">Ligase</keyword>
<comment type="catalytic activity">
    <reaction evidence="7 8 9">
        <text>L-cysteine + L-glutamate + ATP = gamma-L-glutamyl-L-cysteine + ADP + phosphate + H(+)</text>
        <dbReference type="Rhea" id="RHEA:13285"/>
        <dbReference type="ChEBI" id="CHEBI:15378"/>
        <dbReference type="ChEBI" id="CHEBI:29985"/>
        <dbReference type="ChEBI" id="CHEBI:30616"/>
        <dbReference type="ChEBI" id="CHEBI:35235"/>
        <dbReference type="ChEBI" id="CHEBI:43474"/>
        <dbReference type="ChEBI" id="CHEBI:58173"/>
        <dbReference type="ChEBI" id="CHEBI:456216"/>
        <dbReference type="EC" id="6.3.2.2"/>
    </reaction>
</comment>
<evidence type="ECO:0000256" key="2">
    <source>
        <dbReference type="ARBA" id="ARBA00008772"/>
    </source>
</evidence>
<dbReference type="GO" id="GO:0046872">
    <property type="term" value="F:metal ion binding"/>
    <property type="evidence" value="ECO:0007669"/>
    <property type="project" value="TreeGrafter"/>
</dbReference>
<dbReference type="PANTHER" id="PTHR38761">
    <property type="entry name" value="GLUTAMATE--CYSTEINE LIGASE"/>
    <property type="match status" value="1"/>
</dbReference>
<dbReference type="AlphaFoldDB" id="A0A974NE13"/>
<keyword evidence="12" id="KW-1185">Reference proteome</keyword>
<dbReference type="Proteomes" id="UP000595278">
    <property type="component" value="Chromosome"/>
</dbReference>
<dbReference type="EC" id="6.3.2.2" evidence="8"/>
<accession>A0A974NE13</accession>
<dbReference type="InterPro" id="IPR014746">
    <property type="entry name" value="Gln_synth/guanido_kin_cat_dom"/>
</dbReference>
<gene>
    <name evidence="8" type="primary">gshA</name>
    <name evidence="11" type="ORF">JHT90_10045</name>
</gene>
<dbReference type="GO" id="GO:0005829">
    <property type="term" value="C:cytosol"/>
    <property type="evidence" value="ECO:0007669"/>
    <property type="project" value="TreeGrafter"/>
</dbReference>
<keyword evidence="5 8" id="KW-0547">Nucleotide-binding</keyword>
<keyword evidence="4 8" id="KW-0317">Glutathione biosynthesis</keyword>
<name>A0A974NE13_9GAMM</name>
<evidence type="ECO:0000256" key="9">
    <source>
        <dbReference type="RuleBase" id="RU004391"/>
    </source>
</evidence>
<dbReference type="Pfam" id="PF04262">
    <property type="entry name" value="Glu_cys_ligase"/>
    <property type="match status" value="1"/>
</dbReference>
<organism evidence="11 12">
    <name type="scientific">Entomomonas asaccharolytica</name>
    <dbReference type="NCBI Taxonomy" id="2785331"/>
    <lineage>
        <taxon>Bacteria</taxon>
        <taxon>Pseudomonadati</taxon>
        <taxon>Pseudomonadota</taxon>
        <taxon>Gammaproteobacteria</taxon>
        <taxon>Pseudomonadales</taxon>
        <taxon>Pseudomonadaceae</taxon>
        <taxon>Entomomonas</taxon>
    </lineage>
</organism>